<dbReference type="AlphaFoldDB" id="A0A392QAP3"/>
<keyword evidence="2" id="KW-1185">Reference proteome</keyword>
<accession>A0A392QAP3</accession>
<dbReference type="SUPFAM" id="SSF117281">
    <property type="entry name" value="Kelch motif"/>
    <property type="match status" value="1"/>
</dbReference>
<feature type="non-terminal residue" evidence="1">
    <location>
        <position position="85"/>
    </location>
</feature>
<dbReference type="InterPro" id="IPR015915">
    <property type="entry name" value="Kelch-typ_b-propeller"/>
</dbReference>
<dbReference type="PANTHER" id="PTHR46773">
    <property type="match status" value="1"/>
</dbReference>
<dbReference type="Proteomes" id="UP000265520">
    <property type="component" value="Unassembled WGS sequence"/>
</dbReference>
<reference evidence="1 2" key="1">
    <citation type="journal article" date="2018" name="Front. Plant Sci.">
        <title>Red Clover (Trifolium pratense) and Zigzag Clover (T. medium) - A Picture of Genomic Similarities and Differences.</title>
        <authorList>
            <person name="Dluhosova J."/>
            <person name="Istvanek J."/>
            <person name="Nedelnik J."/>
            <person name="Repkova J."/>
        </authorList>
    </citation>
    <scope>NUCLEOTIDE SEQUENCE [LARGE SCALE GENOMIC DNA]</scope>
    <source>
        <strain evidence="2">cv. 10/8</strain>
        <tissue evidence="1">Leaf</tissue>
    </source>
</reference>
<dbReference type="EMBL" id="LXQA010122391">
    <property type="protein sequence ID" value="MCI20927.1"/>
    <property type="molecule type" value="Genomic_DNA"/>
</dbReference>
<dbReference type="Pfam" id="PF01344">
    <property type="entry name" value="Kelch_1"/>
    <property type="match status" value="1"/>
</dbReference>
<organism evidence="1 2">
    <name type="scientific">Trifolium medium</name>
    <dbReference type="NCBI Taxonomy" id="97028"/>
    <lineage>
        <taxon>Eukaryota</taxon>
        <taxon>Viridiplantae</taxon>
        <taxon>Streptophyta</taxon>
        <taxon>Embryophyta</taxon>
        <taxon>Tracheophyta</taxon>
        <taxon>Spermatophyta</taxon>
        <taxon>Magnoliopsida</taxon>
        <taxon>eudicotyledons</taxon>
        <taxon>Gunneridae</taxon>
        <taxon>Pentapetalae</taxon>
        <taxon>rosids</taxon>
        <taxon>fabids</taxon>
        <taxon>Fabales</taxon>
        <taxon>Fabaceae</taxon>
        <taxon>Papilionoideae</taxon>
        <taxon>50 kb inversion clade</taxon>
        <taxon>NPAAA clade</taxon>
        <taxon>Hologalegina</taxon>
        <taxon>IRL clade</taxon>
        <taxon>Trifolieae</taxon>
        <taxon>Trifolium</taxon>
    </lineage>
</organism>
<name>A0A392QAP3_9FABA</name>
<evidence type="ECO:0000313" key="2">
    <source>
        <dbReference type="Proteomes" id="UP000265520"/>
    </source>
</evidence>
<dbReference type="Gene3D" id="2.120.10.80">
    <property type="entry name" value="Kelch-type beta propeller"/>
    <property type="match status" value="1"/>
</dbReference>
<proteinExistence type="predicted"/>
<sequence>MEGISNMSSVHSHVDVYDFKSNKWVEKFDTPKEMANSHLGIATDGRYIYIISGQKGTQCRGPTASAFVLDTKTKKWSSLPPLPFP</sequence>
<comment type="caution">
    <text evidence="1">The sequence shown here is derived from an EMBL/GenBank/DDBJ whole genome shotgun (WGS) entry which is preliminary data.</text>
</comment>
<dbReference type="PANTHER" id="PTHR46773:SF3">
    <property type="entry name" value="OS08G0128000 PROTEIN"/>
    <property type="match status" value="1"/>
</dbReference>
<dbReference type="InterPro" id="IPR053256">
    <property type="entry name" value="Kelch_repeat-containing"/>
</dbReference>
<protein>
    <submittedName>
        <fullName evidence="1">Kelch repeat-containing protein</fullName>
    </submittedName>
</protein>
<dbReference type="InterPro" id="IPR006652">
    <property type="entry name" value="Kelch_1"/>
</dbReference>
<evidence type="ECO:0000313" key="1">
    <source>
        <dbReference type="EMBL" id="MCI20927.1"/>
    </source>
</evidence>